<dbReference type="GO" id="GO:0006396">
    <property type="term" value="P:RNA processing"/>
    <property type="evidence" value="ECO:0007669"/>
    <property type="project" value="InterPro"/>
</dbReference>
<name>A0AAN9VHW3_9ORTH</name>
<evidence type="ECO:0000313" key="4">
    <source>
        <dbReference type="Proteomes" id="UP001378592"/>
    </source>
</evidence>
<dbReference type="InterPro" id="IPR039048">
    <property type="entry name" value="Trub2"/>
</dbReference>
<dbReference type="PANTHER" id="PTHR13195:SF0">
    <property type="entry name" value="PSEUDOURIDYLATE SYNTHASE TRUB2, MITOCHONDRIAL"/>
    <property type="match status" value="1"/>
</dbReference>
<dbReference type="InterPro" id="IPR020103">
    <property type="entry name" value="PsdUridine_synth_cat_dom_sf"/>
</dbReference>
<evidence type="ECO:0000259" key="2">
    <source>
        <dbReference type="Pfam" id="PF01509"/>
    </source>
</evidence>
<sequence length="316" mass="35847">MRYVSEAPILWKLLNGVICVYKPQGMTSRALRQTLIGNIANDLNEFECRPPNNHVFSRNSSESQVVVGQSFADDPLVVGPRYLPNDVRCSWASHVGRRTSGVFVFGINKGSVLANHLRNARPIRVYHVTGRMGIATDTYDTYGAVVERSTFHHVKRTIMDRVLASIQAAHQKTMFNRMGVHMHSQAAYELAVKGNVRPPDGKIPFIYSIKCIEFDPPDFTIEVKCVNEHESYLKTLVHDIGMKVHSTAACSSIRCVRYGPFSIEHALLRRHWHLQCIFDNLSLCRRILHKNRILMCDTPSSLIENDDKKLLECSKS</sequence>
<comment type="caution">
    <text evidence="3">The sequence shown here is derived from an EMBL/GenBank/DDBJ whole genome shotgun (WGS) entry which is preliminary data.</text>
</comment>
<organism evidence="3 4">
    <name type="scientific">Gryllus longicercus</name>
    <dbReference type="NCBI Taxonomy" id="2509291"/>
    <lineage>
        <taxon>Eukaryota</taxon>
        <taxon>Metazoa</taxon>
        <taxon>Ecdysozoa</taxon>
        <taxon>Arthropoda</taxon>
        <taxon>Hexapoda</taxon>
        <taxon>Insecta</taxon>
        <taxon>Pterygota</taxon>
        <taxon>Neoptera</taxon>
        <taxon>Polyneoptera</taxon>
        <taxon>Orthoptera</taxon>
        <taxon>Ensifera</taxon>
        <taxon>Gryllidea</taxon>
        <taxon>Grylloidea</taxon>
        <taxon>Gryllidae</taxon>
        <taxon>Gryllinae</taxon>
        <taxon>Gryllus</taxon>
    </lineage>
</organism>
<dbReference type="SUPFAM" id="SSF55120">
    <property type="entry name" value="Pseudouridine synthase"/>
    <property type="match status" value="1"/>
</dbReference>
<comment type="similarity">
    <text evidence="1">Belongs to the pseudouridine synthase TruB family.</text>
</comment>
<dbReference type="Gene3D" id="3.30.2350.10">
    <property type="entry name" value="Pseudouridine synthase"/>
    <property type="match status" value="1"/>
</dbReference>
<dbReference type="GO" id="GO:0009982">
    <property type="term" value="F:pseudouridine synthase activity"/>
    <property type="evidence" value="ECO:0007669"/>
    <property type="project" value="InterPro"/>
</dbReference>
<proteinExistence type="inferred from homology"/>
<dbReference type="Pfam" id="PF01509">
    <property type="entry name" value="TruB_N"/>
    <property type="match status" value="1"/>
</dbReference>
<reference evidence="3 4" key="1">
    <citation type="submission" date="2024-03" db="EMBL/GenBank/DDBJ databases">
        <title>The genome assembly and annotation of the cricket Gryllus longicercus Weissman &amp; Gray.</title>
        <authorList>
            <person name="Szrajer S."/>
            <person name="Gray D."/>
            <person name="Ylla G."/>
        </authorList>
    </citation>
    <scope>NUCLEOTIDE SEQUENCE [LARGE SCALE GENOMIC DNA]</scope>
    <source>
        <strain evidence="3">DAG 2021-001</strain>
        <tissue evidence="3">Whole body minus gut</tissue>
    </source>
</reference>
<dbReference type="AlphaFoldDB" id="A0AAN9VHW3"/>
<evidence type="ECO:0000256" key="1">
    <source>
        <dbReference type="ARBA" id="ARBA00008999"/>
    </source>
</evidence>
<dbReference type="GO" id="GO:0003723">
    <property type="term" value="F:RNA binding"/>
    <property type="evidence" value="ECO:0007669"/>
    <property type="project" value="InterPro"/>
</dbReference>
<feature type="domain" description="Pseudouridine synthase II N-terminal" evidence="2">
    <location>
        <begin position="99"/>
        <end position="227"/>
    </location>
</feature>
<dbReference type="EMBL" id="JAZDUA010000598">
    <property type="protein sequence ID" value="KAK7790692.1"/>
    <property type="molecule type" value="Genomic_DNA"/>
</dbReference>
<evidence type="ECO:0000313" key="3">
    <source>
        <dbReference type="EMBL" id="KAK7790692.1"/>
    </source>
</evidence>
<dbReference type="Proteomes" id="UP001378592">
    <property type="component" value="Unassembled WGS sequence"/>
</dbReference>
<protein>
    <recommendedName>
        <fullName evidence="2">Pseudouridine synthase II N-terminal domain-containing protein</fullName>
    </recommendedName>
</protein>
<dbReference type="InterPro" id="IPR002501">
    <property type="entry name" value="PsdUridine_synth_N"/>
</dbReference>
<dbReference type="PANTHER" id="PTHR13195">
    <property type="entry name" value="PSEUDOURIDINE SYNTHASE-RELATED"/>
    <property type="match status" value="1"/>
</dbReference>
<dbReference type="GO" id="GO:0001522">
    <property type="term" value="P:pseudouridine synthesis"/>
    <property type="evidence" value="ECO:0007669"/>
    <property type="project" value="InterPro"/>
</dbReference>
<gene>
    <name evidence="3" type="ORF">R5R35_009597</name>
</gene>
<accession>A0AAN9VHW3</accession>
<keyword evidence="4" id="KW-1185">Reference proteome</keyword>